<evidence type="ECO:0000313" key="3">
    <source>
        <dbReference type="EMBL" id="GFH21655.1"/>
    </source>
</evidence>
<dbReference type="Proteomes" id="UP000485058">
    <property type="component" value="Unassembled WGS sequence"/>
</dbReference>
<comment type="caution">
    <text evidence="3">The sequence shown here is derived from an EMBL/GenBank/DDBJ whole genome shotgun (WGS) entry which is preliminary data.</text>
</comment>
<evidence type="ECO:0000313" key="4">
    <source>
        <dbReference type="Proteomes" id="UP000485058"/>
    </source>
</evidence>
<evidence type="ECO:0000256" key="2">
    <source>
        <dbReference type="SAM" id="MobiDB-lite"/>
    </source>
</evidence>
<dbReference type="EMBL" id="BLLF01001874">
    <property type="protein sequence ID" value="GFH21655.1"/>
    <property type="molecule type" value="Genomic_DNA"/>
</dbReference>
<proteinExistence type="predicted"/>
<protein>
    <submittedName>
        <fullName evidence="3">Uncharacterized protein</fullName>
    </submittedName>
</protein>
<evidence type="ECO:0000256" key="1">
    <source>
        <dbReference type="SAM" id="Coils"/>
    </source>
</evidence>
<reference evidence="3 4" key="1">
    <citation type="submission" date="2020-02" db="EMBL/GenBank/DDBJ databases">
        <title>Draft genome sequence of Haematococcus lacustris strain NIES-144.</title>
        <authorList>
            <person name="Morimoto D."/>
            <person name="Nakagawa S."/>
            <person name="Yoshida T."/>
            <person name="Sawayama S."/>
        </authorList>
    </citation>
    <scope>NUCLEOTIDE SEQUENCE [LARGE SCALE GENOMIC DNA]</scope>
    <source>
        <strain evidence="3 4">NIES-144</strain>
    </source>
</reference>
<feature type="compositionally biased region" description="Polar residues" evidence="2">
    <location>
        <begin position="161"/>
        <end position="174"/>
    </location>
</feature>
<name>A0A699ZI70_HAELA</name>
<keyword evidence="4" id="KW-1185">Reference proteome</keyword>
<organism evidence="3 4">
    <name type="scientific">Haematococcus lacustris</name>
    <name type="common">Green alga</name>
    <name type="synonym">Haematococcus pluvialis</name>
    <dbReference type="NCBI Taxonomy" id="44745"/>
    <lineage>
        <taxon>Eukaryota</taxon>
        <taxon>Viridiplantae</taxon>
        <taxon>Chlorophyta</taxon>
        <taxon>core chlorophytes</taxon>
        <taxon>Chlorophyceae</taxon>
        <taxon>CS clade</taxon>
        <taxon>Chlamydomonadales</taxon>
        <taxon>Haematococcaceae</taxon>
        <taxon>Haematococcus</taxon>
    </lineage>
</organism>
<dbReference type="AlphaFoldDB" id="A0A699ZI70"/>
<feature type="coiled-coil region" evidence="1">
    <location>
        <begin position="69"/>
        <end position="96"/>
    </location>
</feature>
<accession>A0A699ZI70</accession>
<feature type="compositionally biased region" description="Basic and acidic residues" evidence="2">
    <location>
        <begin position="18"/>
        <end position="30"/>
    </location>
</feature>
<feature type="region of interest" description="Disordered" evidence="2">
    <location>
        <begin position="1"/>
        <end position="34"/>
    </location>
</feature>
<feature type="region of interest" description="Disordered" evidence="2">
    <location>
        <begin position="153"/>
        <end position="174"/>
    </location>
</feature>
<sequence>MAARLAESEEAVQQLRQEGARREQEHRLAAEEAWSTQQRLAEQLGEALSAVAGLHRELSEAQAGAVSQLSSLADELQQLQARVELATQLQQAVQEHQAALFQTARELSQQQSHAAGLAQQLGAEQAAVAKAQAALQASLGDVREAQQRLALSQGDPPVISGQPSRCATTYEAQV</sequence>
<keyword evidence="1" id="KW-0175">Coiled coil</keyword>
<gene>
    <name evidence="3" type="ORF">HaLaN_19007</name>
</gene>